<gene>
    <name evidence="1" type="ORF">A3SI_03308</name>
</gene>
<proteinExistence type="predicted"/>
<keyword evidence="2" id="KW-1185">Reference proteome</keyword>
<evidence type="ECO:0000313" key="1">
    <source>
        <dbReference type="EMBL" id="EIM78525.1"/>
    </source>
</evidence>
<dbReference type="AlphaFoldDB" id="I5C9M3"/>
<accession>I5C9M3</accession>
<evidence type="ECO:0000313" key="2">
    <source>
        <dbReference type="Proteomes" id="UP000005551"/>
    </source>
</evidence>
<dbReference type="Proteomes" id="UP000005551">
    <property type="component" value="Unassembled WGS sequence"/>
</dbReference>
<dbReference type="RefSeq" id="WP_009053527.1">
    <property type="nucleotide sequence ID" value="NZ_AJYA01000005.1"/>
</dbReference>
<reference evidence="1 2" key="1">
    <citation type="submission" date="2012-05" db="EMBL/GenBank/DDBJ databases">
        <title>Genome sequence of Nitritalea halalkaliphila LW7.</title>
        <authorList>
            <person name="Jangir P.K."/>
            <person name="Singh A."/>
            <person name="Shivaji S."/>
            <person name="Sharma R."/>
        </authorList>
    </citation>
    <scope>NUCLEOTIDE SEQUENCE [LARGE SCALE GENOMIC DNA]</scope>
    <source>
        <strain evidence="1 2">LW7</strain>
    </source>
</reference>
<organism evidence="1 2">
    <name type="scientific">Nitritalea halalkaliphila LW7</name>
    <dbReference type="NCBI Taxonomy" id="1189621"/>
    <lineage>
        <taxon>Bacteria</taxon>
        <taxon>Pseudomonadati</taxon>
        <taxon>Bacteroidota</taxon>
        <taxon>Cytophagia</taxon>
        <taxon>Cytophagales</taxon>
        <taxon>Cyclobacteriaceae</taxon>
        <taxon>Nitritalea</taxon>
    </lineage>
</organism>
<sequence length="93" mass="10387">MRLFLGTGPYVRYDLGQRDPDAYLSFTGRTPEQVAAASFNNVELGLSLQVGMQVSRRVTLLVDWRYALTDLYAVPGDSDIYARGFRVGLAYGF</sequence>
<dbReference type="InterPro" id="IPR036709">
    <property type="entry name" value="Autotransporte_beta_dom_sf"/>
</dbReference>
<dbReference type="STRING" id="1189621.A3SI_03308"/>
<dbReference type="SUPFAM" id="SSF103515">
    <property type="entry name" value="Autotransporter"/>
    <property type="match status" value="1"/>
</dbReference>
<name>I5C9M3_9BACT</name>
<comment type="caution">
    <text evidence="1">The sequence shown here is derived from an EMBL/GenBank/DDBJ whole genome shotgun (WGS) entry which is preliminary data.</text>
</comment>
<evidence type="ECO:0008006" key="3">
    <source>
        <dbReference type="Google" id="ProtNLM"/>
    </source>
</evidence>
<dbReference type="EMBL" id="AJYA01000005">
    <property type="protein sequence ID" value="EIM78525.1"/>
    <property type="molecule type" value="Genomic_DNA"/>
</dbReference>
<protein>
    <recommendedName>
        <fullName evidence="3">Outer membrane protein beta-barrel domain-containing protein</fullName>
    </recommendedName>
</protein>